<dbReference type="HOGENOM" id="CLU_013985_23_0_5"/>
<dbReference type="Pfam" id="PF13673">
    <property type="entry name" value="Acetyltransf_10"/>
    <property type="match status" value="1"/>
</dbReference>
<dbReference type="InterPro" id="IPR016181">
    <property type="entry name" value="Acyl_CoA_acyltransferase"/>
</dbReference>
<evidence type="ECO:0000259" key="3">
    <source>
        <dbReference type="PROSITE" id="PS51186"/>
    </source>
</evidence>
<evidence type="ECO:0000256" key="1">
    <source>
        <dbReference type="ARBA" id="ARBA00022679"/>
    </source>
</evidence>
<reference evidence="4" key="1">
    <citation type="submission" date="2006-06" db="EMBL/GenBank/DDBJ databases">
        <title>Complete sequence of chromosome of Chelativorans sp. BNC1.</title>
        <authorList>
            <consortium name="US DOE Joint Genome Institute"/>
            <person name="Copeland A."/>
            <person name="Lucas S."/>
            <person name="Lapidus A."/>
            <person name="Barry K."/>
            <person name="Detter J.C."/>
            <person name="Glavina del Rio T."/>
            <person name="Hammon N."/>
            <person name="Israni S."/>
            <person name="Dalin E."/>
            <person name="Tice H."/>
            <person name="Pitluck S."/>
            <person name="Chertkov O."/>
            <person name="Brettin T."/>
            <person name="Bruce D."/>
            <person name="Han C."/>
            <person name="Tapia R."/>
            <person name="Gilna P."/>
            <person name="Schmutz J."/>
            <person name="Larimer F."/>
            <person name="Land M."/>
            <person name="Hauser L."/>
            <person name="Kyrpides N."/>
            <person name="Mikhailova N."/>
            <person name="Richardson P."/>
        </authorList>
    </citation>
    <scope>NUCLEOTIDE SEQUENCE</scope>
    <source>
        <strain evidence="4">BNC1</strain>
    </source>
</reference>
<proteinExistence type="predicted"/>
<dbReference type="Gene3D" id="3.40.630.30">
    <property type="match status" value="1"/>
</dbReference>
<dbReference type="STRING" id="266779.Meso_0956"/>
<dbReference type="eggNOG" id="COG0456">
    <property type="taxonomic scope" value="Bacteria"/>
</dbReference>
<dbReference type="PANTHER" id="PTHR43877:SF2">
    <property type="entry name" value="AMINOALKYLPHOSPHONATE N-ACETYLTRANSFERASE-RELATED"/>
    <property type="match status" value="1"/>
</dbReference>
<evidence type="ECO:0000313" key="4">
    <source>
        <dbReference type="EMBL" id="ABG62353.1"/>
    </source>
</evidence>
<dbReference type="CDD" id="cd04301">
    <property type="entry name" value="NAT_SF"/>
    <property type="match status" value="1"/>
</dbReference>
<dbReference type="PROSITE" id="PS51186">
    <property type="entry name" value="GNAT"/>
    <property type="match status" value="1"/>
</dbReference>
<keyword evidence="2" id="KW-0012">Acyltransferase</keyword>
<feature type="domain" description="N-acetyltransferase" evidence="3">
    <location>
        <begin position="3"/>
        <end position="149"/>
    </location>
</feature>
<dbReference type="OrthoDB" id="9803233at2"/>
<dbReference type="AlphaFoldDB" id="Q11JS2"/>
<gene>
    <name evidence="4" type="ordered locus">Meso_0956</name>
</gene>
<organism evidence="4">
    <name type="scientific">Chelativorans sp. (strain BNC1)</name>
    <dbReference type="NCBI Taxonomy" id="266779"/>
    <lineage>
        <taxon>Bacteria</taxon>
        <taxon>Pseudomonadati</taxon>
        <taxon>Pseudomonadota</taxon>
        <taxon>Alphaproteobacteria</taxon>
        <taxon>Hyphomicrobiales</taxon>
        <taxon>Phyllobacteriaceae</taxon>
        <taxon>Chelativorans</taxon>
    </lineage>
</organism>
<accession>Q11JS2</accession>
<name>Q11JS2_CHESB</name>
<dbReference type="InterPro" id="IPR050832">
    <property type="entry name" value="Bact_Acetyltransf"/>
</dbReference>
<evidence type="ECO:0000256" key="2">
    <source>
        <dbReference type="ARBA" id="ARBA00023315"/>
    </source>
</evidence>
<dbReference type="PANTHER" id="PTHR43877">
    <property type="entry name" value="AMINOALKYLPHOSPHONATE N-ACETYLTRANSFERASE-RELATED-RELATED"/>
    <property type="match status" value="1"/>
</dbReference>
<dbReference type="KEGG" id="mes:Meso_0956"/>
<dbReference type="GO" id="GO:0016747">
    <property type="term" value="F:acyltransferase activity, transferring groups other than amino-acyl groups"/>
    <property type="evidence" value="ECO:0007669"/>
    <property type="project" value="InterPro"/>
</dbReference>
<sequence>MHADIRPARATDIDTLVSIENSVFDTDRISRRAFRSHLASGTASLLVSEKDGAIAGYALLLYRKGGKTARLYSIAVANGHASAGVGRGLLAAAEKAAAARGRPILRLEVREDNARAVDLYRRSGFRPIGRRENYYEDGAPALRFEKHLGGSKEQ</sequence>
<keyword evidence="1 4" id="KW-0808">Transferase</keyword>
<dbReference type="SUPFAM" id="SSF55729">
    <property type="entry name" value="Acyl-CoA N-acyltransferases (Nat)"/>
    <property type="match status" value="1"/>
</dbReference>
<protein>
    <submittedName>
        <fullName evidence="4">GCN5-related N-acetyltransferase</fullName>
    </submittedName>
</protein>
<dbReference type="InterPro" id="IPR000182">
    <property type="entry name" value="GNAT_dom"/>
</dbReference>
<dbReference type="EMBL" id="CP000390">
    <property type="protein sequence ID" value="ABG62353.1"/>
    <property type="molecule type" value="Genomic_DNA"/>
</dbReference>